<dbReference type="PRINTS" id="PR00762">
    <property type="entry name" value="CLCHANNEL"/>
</dbReference>
<keyword evidence="4 5" id="KW-0472">Membrane</keyword>
<feature type="transmembrane region" description="Helical" evidence="5">
    <location>
        <begin position="183"/>
        <end position="205"/>
    </location>
</feature>
<sequence length="442" mass="47105">MKHLRQFEPFIALPHLIKWLPISFVVGIFAGTASAILLASLEWATDWRESHRWIIALLPLGGFLSGLIYHQFGRTVEAGNNLLLEEIHNPKQIIPGRMAPLVLLGTDLTHFFGGSAGREGTALQMGASLADQLTKIFHFKGANRRILLTAGISGGFASVFGTPLAGTVFGLEVLAIGKIHYDALFASLIAAIVGNQVTLLFGLHHTAYRHAASIPKLTIWGLISAIIAGVIFGIVARFFAQVTHKISHFFKAKISYPPIRPLIGGALIAIIVGLSGTTKYIGLGIPTIVDAFYNQLPPWDFAAKLGLTALTLGAGFKGGEVTPLFFIGATLGNALSLILGLPAPLLAGMGFVGVFAGAANTPLASTLMGIELFGLESGVFIAIGCVVSYLFSGHSGIYSAQRIGLSKYSAVYLEEGMTLANYRQPKIDLPDDSKQRESNSQE</sequence>
<dbReference type="InterPro" id="IPR050368">
    <property type="entry name" value="ClC-type_chloride_channel"/>
</dbReference>
<evidence type="ECO:0000256" key="1">
    <source>
        <dbReference type="ARBA" id="ARBA00004141"/>
    </source>
</evidence>
<proteinExistence type="predicted"/>
<reference evidence="6" key="1">
    <citation type="submission" date="2020-10" db="EMBL/GenBank/DDBJ databases">
        <authorList>
            <person name="Castelo-Branco R."/>
            <person name="Eusebio N."/>
            <person name="Adriana R."/>
            <person name="Vieira A."/>
            <person name="Brugerolle De Fraissinette N."/>
            <person name="Rezende De Castro R."/>
            <person name="Schneider M.P."/>
            <person name="Vasconcelos V."/>
            <person name="Leao P.N."/>
        </authorList>
    </citation>
    <scope>NUCLEOTIDE SEQUENCE</scope>
    <source>
        <strain evidence="6">LEGE 12446</strain>
    </source>
</reference>
<feature type="transmembrane region" description="Helical" evidence="5">
    <location>
        <begin position="301"/>
        <end position="327"/>
    </location>
</feature>
<dbReference type="EMBL" id="JADEXS010000165">
    <property type="protein sequence ID" value="MBE9023488.1"/>
    <property type="molecule type" value="Genomic_DNA"/>
</dbReference>
<gene>
    <name evidence="6" type="ORF">IQ276_13940</name>
</gene>
<evidence type="ECO:0000256" key="2">
    <source>
        <dbReference type="ARBA" id="ARBA00022692"/>
    </source>
</evidence>
<dbReference type="AlphaFoldDB" id="A0A8J7AB82"/>
<dbReference type="GO" id="GO:0015108">
    <property type="term" value="F:chloride transmembrane transporter activity"/>
    <property type="evidence" value="ECO:0007669"/>
    <property type="project" value="InterPro"/>
</dbReference>
<feature type="transmembrane region" description="Helical" evidence="5">
    <location>
        <begin position="53"/>
        <end position="72"/>
    </location>
</feature>
<feature type="transmembrane region" description="Helical" evidence="5">
    <location>
        <begin position="146"/>
        <end position="171"/>
    </location>
</feature>
<keyword evidence="2 5" id="KW-0812">Transmembrane</keyword>
<dbReference type="GO" id="GO:0016020">
    <property type="term" value="C:membrane"/>
    <property type="evidence" value="ECO:0007669"/>
    <property type="project" value="UniProtKB-SubCell"/>
</dbReference>
<name>A0A8J7AB82_DESMC</name>
<evidence type="ECO:0000313" key="7">
    <source>
        <dbReference type="Proteomes" id="UP000622533"/>
    </source>
</evidence>
<evidence type="ECO:0000313" key="6">
    <source>
        <dbReference type="EMBL" id="MBE9023488.1"/>
    </source>
</evidence>
<dbReference type="RefSeq" id="WP_193917152.1">
    <property type="nucleotide sequence ID" value="NZ_JADEXS020000001.1"/>
</dbReference>
<evidence type="ECO:0000256" key="3">
    <source>
        <dbReference type="ARBA" id="ARBA00022989"/>
    </source>
</evidence>
<keyword evidence="7" id="KW-1185">Reference proteome</keyword>
<keyword evidence="3 5" id="KW-1133">Transmembrane helix</keyword>
<dbReference type="Gene3D" id="1.10.3080.10">
    <property type="entry name" value="Clc chloride channel"/>
    <property type="match status" value="1"/>
</dbReference>
<dbReference type="PANTHER" id="PTHR43427">
    <property type="entry name" value="CHLORIDE CHANNEL PROTEIN CLC-E"/>
    <property type="match status" value="1"/>
</dbReference>
<accession>A0A8J7AB82</accession>
<dbReference type="CDD" id="cd03682">
    <property type="entry name" value="ClC_sycA_like"/>
    <property type="match status" value="1"/>
</dbReference>
<feature type="transmembrane region" description="Helical" evidence="5">
    <location>
        <begin position="379"/>
        <end position="398"/>
    </location>
</feature>
<dbReference type="InterPro" id="IPR014743">
    <property type="entry name" value="Cl-channel_core"/>
</dbReference>
<evidence type="ECO:0000256" key="5">
    <source>
        <dbReference type="SAM" id="Phobius"/>
    </source>
</evidence>
<feature type="transmembrane region" description="Helical" evidence="5">
    <location>
        <begin position="20"/>
        <end position="41"/>
    </location>
</feature>
<feature type="transmembrane region" description="Helical" evidence="5">
    <location>
        <begin position="334"/>
        <end position="359"/>
    </location>
</feature>
<comment type="subcellular location">
    <subcellularLocation>
        <location evidence="1">Membrane</location>
        <topology evidence="1">Multi-pass membrane protein</topology>
    </subcellularLocation>
</comment>
<dbReference type="PANTHER" id="PTHR43427:SF12">
    <property type="entry name" value="CHLORIDE TRANSPORTER"/>
    <property type="match status" value="1"/>
</dbReference>
<dbReference type="Proteomes" id="UP000622533">
    <property type="component" value="Unassembled WGS sequence"/>
</dbReference>
<organism evidence="6 7">
    <name type="scientific">Desmonostoc muscorum LEGE 12446</name>
    <dbReference type="NCBI Taxonomy" id="1828758"/>
    <lineage>
        <taxon>Bacteria</taxon>
        <taxon>Bacillati</taxon>
        <taxon>Cyanobacteriota</taxon>
        <taxon>Cyanophyceae</taxon>
        <taxon>Nostocales</taxon>
        <taxon>Nostocaceae</taxon>
        <taxon>Desmonostoc</taxon>
    </lineage>
</organism>
<feature type="transmembrane region" description="Helical" evidence="5">
    <location>
        <begin position="261"/>
        <end position="281"/>
    </location>
</feature>
<protein>
    <submittedName>
        <fullName evidence="6">Voltage-gated chloride channel family protein</fullName>
    </submittedName>
</protein>
<feature type="transmembrane region" description="Helical" evidence="5">
    <location>
        <begin position="217"/>
        <end position="240"/>
    </location>
</feature>
<dbReference type="Pfam" id="PF00654">
    <property type="entry name" value="Voltage_CLC"/>
    <property type="match status" value="1"/>
</dbReference>
<evidence type="ECO:0000256" key="4">
    <source>
        <dbReference type="ARBA" id="ARBA00023136"/>
    </source>
</evidence>
<comment type="caution">
    <text evidence="6">The sequence shown here is derived from an EMBL/GenBank/DDBJ whole genome shotgun (WGS) entry which is preliminary data.</text>
</comment>
<dbReference type="SUPFAM" id="SSF81340">
    <property type="entry name" value="Clc chloride channel"/>
    <property type="match status" value="1"/>
</dbReference>
<dbReference type="InterPro" id="IPR001807">
    <property type="entry name" value="ClC"/>
</dbReference>